<dbReference type="RefSeq" id="WP_020870250.1">
    <property type="nucleotide sequence ID" value="NC_022785.1"/>
</dbReference>
<dbReference type="eggNOG" id="ENOG5033NYU">
    <property type="taxonomic scope" value="Bacteria"/>
</dbReference>
<dbReference type="EMBL" id="QYCY01000001">
    <property type="protein sequence ID" value="RLV80105.1"/>
    <property type="molecule type" value="Genomic_DNA"/>
</dbReference>
<name>A0A0A0NIJ3_STRRN</name>
<dbReference type="HOGENOM" id="CLU_178607_3_0_11"/>
<dbReference type="STRING" id="1343740.M271_26620"/>
<dbReference type="KEGG" id="src:M271_26620"/>
<evidence type="ECO:0000313" key="2">
    <source>
        <dbReference type="Proteomes" id="UP000281594"/>
    </source>
</evidence>
<sequence length="81" mass="8892">MSGEQGMTHEELMSLPVSVPLETANRALTMGRTTGYALAKRGCYPVRVLRHGRQYKVSRYDLHRHLGVSAESEGTATSDAT</sequence>
<organism evidence="1 2">
    <name type="scientific">Streptomyces rapamycinicus (strain ATCC 29253 / DSM 41530 / NRRL 5491 / AYB-994)</name>
    <name type="common">Streptomyces hygroscopicus (strain ATCC 29253)</name>
    <dbReference type="NCBI Taxonomy" id="1343740"/>
    <lineage>
        <taxon>Bacteria</taxon>
        <taxon>Bacillati</taxon>
        <taxon>Actinomycetota</taxon>
        <taxon>Actinomycetes</taxon>
        <taxon>Kitasatosporales</taxon>
        <taxon>Streptomycetaceae</taxon>
        <taxon>Streptomyces</taxon>
        <taxon>Streptomyces violaceusniger group</taxon>
    </lineage>
</organism>
<proteinExistence type="predicted"/>
<comment type="caution">
    <text evidence="1">The sequence shown here is derived from an EMBL/GenBank/DDBJ whole genome shotgun (WGS) entry which is preliminary data.</text>
</comment>
<dbReference type="AlphaFoldDB" id="A0A0A0NIJ3"/>
<dbReference type="Proteomes" id="UP000281594">
    <property type="component" value="Unassembled WGS sequence"/>
</dbReference>
<reference evidence="1 2" key="1">
    <citation type="journal article" date="2018" name="J. Biol. Chem.">
        <title>Discovery of the actinoplanic acid pathway in Streptomyces rapamycinicus reveals a genetically conserved synergism with rapamycin.</title>
        <authorList>
            <person name="Mrak P."/>
            <person name="Krastel P."/>
            <person name="Pivk Lukancic P."/>
            <person name="Tao J."/>
            <person name="Pistorius D."/>
            <person name="Moore C.M."/>
        </authorList>
    </citation>
    <scope>NUCLEOTIDE SEQUENCE [LARGE SCALE GENOMIC DNA]</scope>
    <source>
        <strain evidence="1 2">NRRL 5491</strain>
    </source>
</reference>
<evidence type="ECO:0000313" key="1">
    <source>
        <dbReference type="EMBL" id="RLV80105.1"/>
    </source>
</evidence>
<gene>
    <name evidence="1" type="ORF">D3C57_117010</name>
</gene>
<accession>A0A0A0NIJ3</accession>
<protein>
    <submittedName>
        <fullName evidence="1">Uncharacterized protein</fullName>
    </submittedName>
</protein>